<gene>
    <name evidence="1" type="ORF">PHM1_190</name>
</gene>
<dbReference type="OrthoDB" id="26528at10239"/>
<evidence type="ECO:0000313" key="2">
    <source>
        <dbReference type="Proteomes" id="UP000006530"/>
    </source>
</evidence>
<dbReference type="NCBIfam" id="TIGR02466">
    <property type="entry name" value="TIGR02466 family protein"/>
    <property type="match status" value="1"/>
</dbReference>
<dbReference type="Pfam" id="PF13759">
    <property type="entry name" value="2OG-FeII_Oxy_5"/>
    <property type="match status" value="1"/>
</dbReference>
<protein>
    <recommendedName>
        <fullName evidence="3">Phytanoyl-CoA-dioxygenase</fullName>
    </recommendedName>
</protein>
<dbReference type="Gene3D" id="2.60.120.620">
    <property type="entry name" value="q2cbj1_9rhob like domain"/>
    <property type="match status" value="1"/>
</dbReference>
<proteinExistence type="predicted"/>
<dbReference type="RefSeq" id="YP_004322615.1">
    <property type="nucleotide sequence ID" value="NC_015280.1"/>
</dbReference>
<name>E3SN21_9CAUD</name>
<dbReference type="GeneID" id="10327103"/>
<dbReference type="InterPro" id="IPR012668">
    <property type="entry name" value="CHP02466"/>
</dbReference>
<accession>E3SN21</accession>
<reference evidence="1 2" key="1">
    <citation type="journal article" date="2010" name="Environ. Microbiol.">
        <title>Genomic analysis of oceanic cyanobacterial myoviruses compared with T4-like myoviruses from diverse hosts and environments.</title>
        <authorList>
            <person name="Sullivan M.B."/>
            <person name="Huang K.H."/>
            <person name="Ignacio-Espinoza J.C."/>
            <person name="Berlin A.M."/>
            <person name="Kelly L."/>
            <person name="Weigele P.R."/>
            <person name="DeFrancesco A.S."/>
            <person name="Kern S.E."/>
            <person name="Thompson L.R."/>
            <person name="Young S."/>
            <person name="Yandava C."/>
            <person name="Fu R."/>
            <person name="Krastins B."/>
            <person name="Chase M."/>
            <person name="Sarracino D."/>
            <person name="Osburne M.S."/>
            <person name="Henn M.R."/>
            <person name="Chisholm S.W."/>
        </authorList>
    </citation>
    <scope>NUCLEOTIDE SEQUENCE [LARGE SCALE GENOMIC DNA]</scope>
    <source>
        <strain evidence="1">M4-247</strain>
    </source>
</reference>
<dbReference type="KEGG" id="vg:10327103"/>
<organism evidence="1 2">
    <name type="scientific">Prochlorococcus phage P-HM1</name>
    <dbReference type="NCBI Taxonomy" id="445700"/>
    <lineage>
        <taxon>Viruses</taxon>
        <taxon>Duplodnaviria</taxon>
        <taxon>Heunggongvirae</taxon>
        <taxon>Uroviricota</taxon>
        <taxon>Caudoviricetes</taxon>
        <taxon>Eurybiavirus</taxon>
        <taxon>Eurybiavirus PHM2</taxon>
    </lineage>
</organism>
<dbReference type="EMBL" id="GU071101">
    <property type="protein sequence ID" value="ADO98814.1"/>
    <property type="molecule type" value="Genomic_DNA"/>
</dbReference>
<evidence type="ECO:0000313" key="1">
    <source>
        <dbReference type="EMBL" id="ADO98814.1"/>
    </source>
</evidence>
<sequence length="208" mass="23565">MNNEIIPLFPTPLYVANIDYDVDDNYLESLECERYPDDTGNVSVNKNILLEDKFSDLKGYIDKHINKFYFDYLRSSQGQPVLTGSWINVHEPNDASPKHVHCNACFSGVFYLKVPENSGGIKFSMDRETGFHTTSTNYPLPVMHNALNCPTFIKGVENNLLVLFPSHLTHSTEKNNSNENRYSLAFNYFVEGELGGDTGRVNIKVINS</sequence>
<dbReference type="Proteomes" id="UP000006530">
    <property type="component" value="Segment"/>
</dbReference>
<evidence type="ECO:0008006" key="3">
    <source>
        <dbReference type="Google" id="ProtNLM"/>
    </source>
</evidence>
<keyword evidence="2" id="KW-1185">Reference proteome</keyword>